<evidence type="ECO:0000256" key="10">
    <source>
        <dbReference type="SAM" id="Phobius"/>
    </source>
</evidence>
<feature type="transmembrane region" description="Helical" evidence="10">
    <location>
        <begin position="307"/>
        <end position="324"/>
    </location>
</feature>
<comment type="subcellular location">
    <subcellularLocation>
        <location evidence="1">Cell membrane</location>
        <topology evidence="1">Multi-pass membrane protein</topology>
    </subcellularLocation>
</comment>
<dbReference type="STRING" id="1235279.C772_00273"/>
<dbReference type="eggNOG" id="COG1696">
    <property type="taxonomic scope" value="Bacteria"/>
</dbReference>
<feature type="transmembrane region" description="Helical" evidence="10">
    <location>
        <begin position="421"/>
        <end position="442"/>
    </location>
</feature>
<evidence type="ECO:0008006" key="13">
    <source>
        <dbReference type="Google" id="ProtNLM"/>
    </source>
</evidence>
<keyword evidence="5 10" id="KW-0812">Transmembrane</keyword>
<evidence type="ECO:0000256" key="7">
    <source>
        <dbReference type="ARBA" id="ARBA00023136"/>
    </source>
</evidence>
<proteinExistence type="inferred from homology"/>
<dbReference type="PIRSF" id="PIRSF016636">
    <property type="entry name" value="AlgI_DltB"/>
    <property type="match status" value="1"/>
</dbReference>
<feature type="transmembrane region" description="Helical" evidence="10">
    <location>
        <begin position="354"/>
        <end position="374"/>
    </location>
</feature>
<evidence type="ECO:0000256" key="4">
    <source>
        <dbReference type="ARBA" id="ARBA00022679"/>
    </source>
</evidence>
<dbReference type="GO" id="GO:0005886">
    <property type="term" value="C:plasma membrane"/>
    <property type="evidence" value="ECO:0007669"/>
    <property type="project" value="UniProtKB-SubCell"/>
</dbReference>
<dbReference type="InterPro" id="IPR004299">
    <property type="entry name" value="MBOAT_fam"/>
</dbReference>
<dbReference type="Pfam" id="PF03062">
    <property type="entry name" value="MBOAT"/>
    <property type="match status" value="1"/>
</dbReference>
<dbReference type="EMBL" id="AOFT01000001">
    <property type="protein sequence ID" value="EMR07944.1"/>
    <property type="molecule type" value="Genomic_DNA"/>
</dbReference>
<dbReference type="InterPro" id="IPR051085">
    <property type="entry name" value="MB_O-acyltransferase"/>
</dbReference>
<reference evidence="11 12" key="1">
    <citation type="journal article" date="2013" name="Genome Announc.">
        <title>Draft Genome Sequence of Bhargavaea cecembensis Strain DSE10T, Isolated from a Deep-Sea Sediment Sample Collected at a Depth of 5,904 m from the Chagos-Laccadive Ridge System in the Indian Ocean.</title>
        <authorList>
            <person name="Shivaji S."/>
            <person name="Ara S."/>
            <person name="Begum Z."/>
            <person name="Ruth M."/>
            <person name="Singh A."/>
            <person name="Kumar Pinnaka A."/>
        </authorList>
    </citation>
    <scope>NUCLEOTIDE SEQUENCE [LARGE SCALE GENOMIC DNA]</scope>
    <source>
        <strain evidence="11 12">DSE10</strain>
    </source>
</reference>
<feature type="transmembrane region" description="Helical" evidence="10">
    <location>
        <begin position="149"/>
        <end position="168"/>
    </location>
</feature>
<comment type="similarity">
    <text evidence="2 9">Belongs to the membrane-bound acyltransferase family.</text>
</comment>
<keyword evidence="4 9" id="KW-0808">Transferase</keyword>
<dbReference type="InterPro" id="IPR028362">
    <property type="entry name" value="AlgI"/>
</dbReference>
<dbReference type="PANTHER" id="PTHR13285:SF23">
    <property type="entry name" value="TEICHOIC ACID D-ALANYLTRANSFERASE"/>
    <property type="match status" value="1"/>
</dbReference>
<keyword evidence="3 9" id="KW-1003">Cell membrane</keyword>
<dbReference type="Proteomes" id="UP000011919">
    <property type="component" value="Unassembled WGS sequence"/>
</dbReference>
<evidence type="ECO:0000256" key="9">
    <source>
        <dbReference type="PIRNR" id="PIRNR016636"/>
    </source>
</evidence>
<feature type="transmembrane region" description="Helical" evidence="10">
    <location>
        <begin position="30"/>
        <end position="47"/>
    </location>
</feature>
<evidence type="ECO:0000256" key="3">
    <source>
        <dbReference type="ARBA" id="ARBA00022475"/>
    </source>
</evidence>
<evidence type="ECO:0000256" key="2">
    <source>
        <dbReference type="ARBA" id="ARBA00010323"/>
    </source>
</evidence>
<name>M7PBT8_9BACL</name>
<dbReference type="PATRIC" id="fig|1235279.3.peg.284"/>
<keyword evidence="12" id="KW-1185">Reference proteome</keyword>
<dbReference type="PIRSF" id="PIRSF500217">
    <property type="entry name" value="AlgI"/>
    <property type="match status" value="1"/>
</dbReference>
<evidence type="ECO:0000313" key="11">
    <source>
        <dbReference type="EMBL" id="EMR07944.1"/>
    </source>
</evidence>
<organism evidence="11 12">
    <name type="scientific">Bhargavaea cecembensis DSE10</name>
    <dbReference type="NCBI Taxonomy" id="1235279"/>
    <lineage>
        <taxon>Bacteria</taxon>
        <taxon>Bacillati</taxon>
        <taxon>Bacillota</taxon>
        <taxon>Bacilli</taxon>
        <taxon>Bacillales</taxon>
        <taxon>Caryophanaceae</taxon>
        <taxon>Bhargavaea</taxon>
    </lineage>
</organism>
<sequence length="486" mass="55682">MIFSSVEFIFIFLPIAFGLYFLIHRLGLHRLALISLFIASLFFYGFWNPDYLFLIGFSIVFNFAFGRLVSKVTSRKSKKVILAFGIAGNLALLGYYKYFDFLAENLNVLFSANIALRELLLPLAISFFTFQQIAYLVDAYRGETKQYNFFTYALFVTFFPQLIAGPIVHHKEIIPQFLDSKKYSMRSENMARGIFIFCIGLAKKVAIADTLSIWANEGYANVESLGPVDAWITTLSYTMQLYFDFSAYGDMAIGIALLFNIKLPINFYSPYKSRNIQEFWRTWHMTLNRFLTQYLYFPLGGSRKGSFRTYVNIAIIFLVSGIWHGAGWTFIIWGALHGLASIICRLWGRAGIRLPYGVSWILTFLFVHLAWVYFRAESVVQAHTMFDAMFSLPDFSYKLFAEGLAFMASWESFKVMEFAPMVSPVFTIAFLGIASLATFVLPNSIQLLERYRPGYLSLAISGTCVGLVMTAAYFVHKNSEFLYFNF</sequence>
<dbReference type="PANTHER" id="PTHR13285">
    <property type="entry name" value="ACYLTRANSFERASE"/>
    <property type="match status" value="1"/>
</dbReference>
<feature type="transmembrane region" description="Helical" evidence="10">
    <location>
        <begin position="6"/>
        <end position="23"/>
    </location>
</feature>
<keyword evidence="6 10" id="KW-1133">Transmembrane helix</keyword>
<evidence type="ECO:0000256" key="1">
    <source>
        <dbReference type="ARBA" id="ARBA00004651"/>
    </source>
</evidence>
<dbReference type="InterPro" id="IPR024194">
    <property type="entry name" value="Ac/AlaTfrase_AlgI/DltB"/>
</dbReference>
<dbReference type="AlphaFoldDB" id="M7PBT8"/>
<comment type="caution">
    <text evidence="11">The sequence shown here is derived from an EMBL/GenBank/DDBJ whole genome shotgun (WGS) entry which is preliminary data.</text>
</comment>
<keyword evidence="7 9" id="KW-0472">Membrane</keyword>
<gene>
    <name evidence="11" type="ORF">C772_00273</name>
</gene>
<feature type="transmembrane region" description="Helical" evidence="10">
    <location>
        <begin position="245"/>
        <end position="265"/>
    </location>
</feature>
<evidence type="ECO:0000313" key="12">
    <source>
        <dbReference type="Proteomes" id="UP000011919"/>
    </source>
</evidence>
<dbReference type="RefSeq" id="WP_008296736.1">
    <property type="nucleotide sequence ID" value="NZ_AOFT01000001.1"/>
</dbReference>
<protein>
    <recommendedName>
        <fullName evidence="13">D-alanyl-lipoteichoic acid biosynthesis protein DltB</fullName>
    </recommendedName>
</protein>
<dbReference type="GO" id="GO:0016746">
    <property type="term" value="F:acyltransferase activity"/>
    <property type="evidence" value="ECO:0007669"/>
    <property type="project" value="UniProtKB-KW"/>
</dbReference>
<accession>M7PBT8</accession>
<evidence type="ECO:0000256" key="5">
    <source>
        <dbReference type="ARBA" id="ARBA00022692"/>
    </source>
</evidence>
<feature type="transmembrane region" description="Helical" evidence="10">
    <location>
        <begin position="81"/>
        <end position="99"/>
    </location>
</feature>
<keyword evidence="8 9" id="KW-0012">Acyltransferase</keyword>
<feature type="transmembrane region" description="Helical" evidence="10">
    <location>
        <begin position="53"/>
        <end position="69"/>
    </location>
</feature>
<dbReference type="OrthoDB" id="9805788at2"/>
<feature type="transmembrane region" description="Helical" evidence="10">
    <location>
        <begin position="454"/>
        <end position="476"/>
    </location>
</feature>
<evidence type="ECO:0000256" key="8">
    <source>
        <dbReference type="ARBA" id="ARBA00023315"/>
    </source>
</evidence>
<dbReference type="GO" id="GO:0042121">
    <property type="term" value="P:alginic acid biosynthetic process"/>
    <property type="evidence" value="ECO:0007669"/>
    <property type="project" value="InterPro"/>
</dbReference>
<feature type="transmembrane region" description="Helical" evidence="10">
    <location>
        <begin position="119"/>
        <end position="137"/>
    </location>
</feature>
<evidence type="ECO:0000256" key="6">
    <source>
        <dbReference type="ARBA" id="ARBA00022989"/>
    </source>
</evidence>